<dbReference type="Gene3D" id="1.10.1200.10">
    <property type="entry name" value="ACP-like"/>
    <property type="match status" value="1"/>
</dbReference>
<dbReference type="EMBL" id="JADOEF010000001">
    <property type="protein sequence ID" value="MBF7807448.1"/>
    <property type="molecule type" value="Genomic_DNA"/>
</dbReference>
<evidence type="ECO:0000313" key="1">
    <source>
        <dbReference type="EMBL" id="MBF7807448.1"/>
    </source>
</evidence>
<sequence length="101" mass="11435">MDTKKLYTIIEKLSIINVSLKDVVPDKMVGDVTFETSITEDLALDSIEIMDVLLKIREKLTSTESDVEEDIDIDKFLIYLFNAGDRGITVQSLCDFIDELS</sequence>
<dbReference type="RefSeq" id="WP_011968036.1">
    <property type="nucleotide sequence ID" value="NZ_CP073279.1"/>
</dbReference>
<dbReference type="Proteomes" id="UP000631418">
    <property type="component" value="Unassembled WGS sequence"/>
</dbReference>
<accession>A0AAE2RLH4</accession>
<organism evidence="1 2">
    <name type="scientific">Clostridium beijerinckii</name>
    <name type="common">Clostridium MP</name>
    <dbReference type="NCBI Taxonomy" id="1520"/>
    <lineage>
        <taxon>Bacteria</taxon>
        <taxon>Bacillati</taxon>
        <taxon>Bacillota</taxon>
        <taxon>Clostridia</taxon>
        <taxon>Eubacteriales</taxon>
        <taxon>Clostridiaceae</taxon>
        <taxon>Clostridium</taxon>
    </lineage>
</organism>
<name>A0AAE2RLH4_CLOBE</name>
<dbReference type="AlphaFoldDB" id="A0AAE2RLH4"/>
<evidence type="ECO:0000313" key="2">
    <source>
        <dbReference type="Proteomes" id="UP000631418"/>
    </source>
</evidence>
<reference evidence="1" key="1">
    <citation type="submission" date="2020-11" db="EMBL/GenBank/DDBJ databases">
        <authorList>
            <person name="Thieme N."/>
            <person name="Liebl W."/>
            <person name="Zverlov V."/>
        </authorList>
    </citation>
    <scope>NUCLEOTIDE SEQUENCE</scope>
    <source>
        <strain evidence="1">NT08</strain>
    </source>
</reference>
<proteinExistence type="predicted"/>
<dbReference type="InterPro" id="IPR036736">
    <property type="entry name" value="ACP-like_sf"/>
</dbReference>
<protein>
    <submittedName>
        <fullName evidence="1">Uncharacterized protein</fullName>
    </submittedName>
</protein>
<comment type="caution">
    <text evidence="1">The sequence shown here is derived from an EMBL/GenBank/DDBJ whole genome shotgun (WGS) entry which is preliminary data.</text>
</comment>
<gene>
    <name evidence="1" type="ORF">IS491_01700</name>
</gene>